<reference evidence="3" key="2">
    <citation type="submission" date="2018-08" db="EMBL/GenBank/DDBJ databases">
        <authorList>
            <person name="Sabatino S.J."/>
        </authorList>
    </citation>
    <scope>NUCLEOTIDE SEQUENCE</scope>
    <source>
        <strain evidence="3">Red01</strain>
        <tissue evidence="3">Muscle</tissue>
    </source>
</reference>
<accession>A0A3L8RRY6</accession>
<comment type="caution">
    <text evidence="3">The sequence shown here is derived from an EMBL/GenBank/DDBJ whole genome shotgun (WGS) entry which is preliminary data.</text>
</comment>
<keyword evidence="4" id="KW-1185">Reference proteome</keyword>
<protein>
    <submittedName>
        <fullName evidence="3">Uncharacterized protein</fullName>
    </submittedName>
</protein>
<feature type="region of interest" description="Disordered" evidence="1">
    <location>
        <begin position="86"/>
        <end position="114"/>
    </location>
</feature>
<reference evidence="3 4" key="1">
    <citation type="journal article" date="2018" name="Proc. R. Soc. B">
        <title>A non-coding region near Follistatin controls head colour polymorphism in the Gouldian finch.</title>
        <authorList>
            <person name="Toomey M.B."/>
            <person name="Marques C.I."/>
            <person name="Andrade P."/>
            <person name="Araujo P.M."/>
            <person name="Sabatino S."/>
            <person name="Gazda M.A."/>
            <person name="Afonso S."/>
            <person name="Lopes R.J."/>
            <person name="Corbo J.C."/>
            <person name="Carneiro M."/>
        </authorList>
    </citation>
    <scope>NUCLEOTIDE SEQUENCE [LARGE SCALE GENOMIC DNA]</scope>
    <source>
        <strain evidence="3">Red01</strain>
        <tissue evidence="3">Muscle</tissue>
    </source>
</reference>
<dbReference type="EMBL" id="QUSF01000380">
    <property type="protein sequence ID" value="RLV82447.1"/>
    <property type="molecule type" value="Genomic_DNA"/>
</dbReference>
<dbReference type="Proteomes" id="UP000276834">
    <property type="component" value="Unassembled WGS sequence"/>
</dbReference>
<evidence type="ECO:0000256" key="1">
    <source>
        <dbReference type="SAM" id="MobiDB-lite"/>
    </source>
</evidence>
<proteinExistence type="predicted"/>
<evidence type="ECO:0000313" key="3">
    <source>
        <dbReference type="EMBL" id="RLV82447.1"/>
    </source>
</evidence>
<organism evidence="3 4">
    <name type="scientific">Chloebia gouldiae</name>
    <name type="common">Gouldian finch</name>
    <name type="synonym">Erythrura gouldiae</name>
    <dbReference type="NCBI Taxonomy" id="44316"/>
    <lineage>
        <taxon>Eukaryota</taxon>
        <taxon>Metazoa</taxon>
        <taxon>Chordata</taxon>
        <taxon>Craniata</taxon>
        <taxon>Vertebrata</taxon>
        <taxon>Euteleostomi</taxon>
        <taxon>Archelosauria</taxon>
        <taxon>Archosauria</taxon>
        <taxon>Dinosauria</taxon>
        <taxon>Saurischia</taxon>
        <taxon>Theropoda</taxon>
        <taxon>Coelurosauria</taxon>
        <taxon>Aves</taxon>
        <taxon>Neognathae</taxon>
        <taxon>Neoaves</taxon>
        <taxon>Telluraves</taxon>
        <taxon>Australaves</taxon>
        <taxon>Passeriformes</taxon>
        <taxon>Passeroidea</taxon>
        <taxon>Passeridae</taxon>
        <taxon>Chloebia</taxon>
    </lineage>
</organism>
<evidence type="ECO:0000313" key="2">
    <source>
        <dbReference type="EMBL" id="RLV82439.1"/>
    </source>
</evidence>
<gene>
    <name evidence="2" type="ORF">DV515_00016639</name>
    <name evidence="3" type="ORF">DV515_00016644</name>
</gene>
<feature type="non-terminal residue" evidence="3">
    <location>
        <position position="1"/>
    </location>
</feature>
<feature type="region of interest" description="Disordered" evidence="1">
    <location>
        <begin position="45"/>
        <end position="71"/>
    </location>
</feature>
<dbReference type="AlphaFoldDB" id="A0A3L8RRY6"/>
<dbReference type="EMBL" id="QUSF01000381">
    <property type="protein sequence ID" value="RLV82439.1"/>
    <property type="molecule type" value="Genomic_DNA"/>
</dbReference>
<evidence type="ECO:0000313" key="4">
    <source>
        <dbReference type="Proteomes" id="UP000276834"/>
    </source>
</evidence>
<sequence>ISRVGVISPLPLALHRLGAPLRAVALGGGGGCSIGVLPFDPPTRGVGALPASPSAHGEGKNPTDPFKPPVATSTVKYKKWIQKTLRRGCGSGQPKHPGDTKHPFLFTQSSPPAW</sequence>
<name>A0A3L8RRY6_CHLGU</name>
<dbReference type="OrthoDB" id="5597713at2759"/>